<keyword evidence="3" id="KW-1185">Reference proteome</keyword>
<accession>A0A3E3I3B4</accession>
<protein>
    <submittedName>
        <fullName evidence="1">Uncharacterized protein</fullName>
    </submittedName>
</protein>
<reference evidence="1 4" key="1">
    <citation type="submission" date="2018-08" db="EMBL/GenBank/DDBJ databases">
        <title>A genome reference for cultivated species of the human gut microbiota.</title>
        <authorList>
            <person name="Zou Y."/>
            <person name="Xue W."/>
            <person name="Luo G."/>
        </authorList>
    </citation>
    <scope>NUCLEOTIDE SEQUENCE [LARGE SCALE GENOMIC DNA]</scope>
    <source>
        <strain evidence="2 4">AF26-4BH</strain>
        <strain evidence="1">TF05-5AC</strain>
    </source>
</reference>
<organism evidence="1 3">
    <name type="scientific">Eisenbergiella massiliensis</name>
    <dbReference type="NCBI Taxonomy" id="1720294"/>
    <lineage>
        <taxon>Bacteria</taxon>
        <taxon>Bacillati</taxon>
        <taxon>Bacillota</taxon>
        <taxon>Clostridia</taxon>
        <taxon>Lachnospirales</taxon>
        <taxon>Lachnospiraceae</taxon>
        <taxon>Eisenbergiella</taxon>
    </lineage>
</organism>
<dbReference type="EMBL" id="QVLV01000009">
    <property type="protein sequence ID" value="RGE59266.1"/>
    <property type="molecule type" value="Genomic_DNA"/>
</dbReference>
<dbReference type="Proteomes" id="UP000260812">
    <property type="component" value="Unassembled WGS sequence"/>
</dbReference>
<evidence type="ECO:0000313" key="1">
    <source>
        <dbReference type="EMBL" id="RGE59266.1"/>
    </source>
</evidence>
<name>A0A3E3I3B4_9FIRM</name>
<dbReference type="AlphaFoldDB" id="A0A3E3I3B4"/>
<gene>
    <name evidence="2" type="ORF">DWY69_08220</name>
    <name evidence="1" type="ORF">DXC51_14975</name>
</gene>
<sequence>MIYYTVLNVNYILHFIIFTLHSSEYYRADIYGSTAPHKLNLLSFFPVNYNYSAACFFDKKHP</sequence>
<evidence type="ECO:0000313" key="2">
    <source>
        <dbReference type="EMBL" id="RGE72337.1"/>
    </source>
</evidence>
<evidence type="ECO:0000313" key="3">
    <source>
        <dbReference type="Proteomes" id="UP000260812"/>
    </source>
</evidence>
<evidence type="ECO:0000313" key="4">
    <source>
        <dbReference type="Proteomes" id="UP000261166"/>
    </source>
</evidence>
<proteinExistence type="predicted"/>
<comment type="caution">
    <text evidence="1">The sequence shown here is derived from an EMBL/GenBank/DDBJ whole genome shotgun (WGS) entry which is preliminary data.</text>
</comment>
<dbReference type="EMBL" id="QVLU01000006">
    <property type="protein sequence ID" value="RGE72337.1"/>
    <property type="molecule type" value="Genomic_DNA"/>
</dbReference>
<dbReference type="Proteomes" id="UP000261166">
    <property type="component" value="Unassembled WGS sequence"/>
</dbReference>